<dbReference type="GO" id="GO:0005737">
    <property type="term" value="C:cytoplasm"/>
    <property type="evidence" value="ECO:0007669"/>
    <property type="project" value="TreeGrafter"/>
</dbReference>
<evidence type="ECO:0000259" key="1">
    <source>
        <dbReference type="Pfam" id="PF01370"/>
    </source>
</evidence>
<dbReference type="Proteomes" id="UP000887229">
    <property type="component" value="Unassembled WGS sequence"/>
</dbReference>
<name>A0A9P7ZRG5_9HYPO</name>
<dbReference type="RefSeq" id="XP_046120897.1">
    <property type="nucleotide sequence ID" value="XM_046264698.1"/>
</dbReference>
<dbReference type="PANTHER" id="PTHR48079:SF6">
    <property type="entry name" value="NAD(P)-BINDING DOMAIN-CONTAINING PROTEIN-RELATED"/>
    <property type="match status" value="1"/>
</dbReference>
<gene>
    <name evidence="2" type="ORF">F5Z01DRAFT_671421</name>
</gene>
<evidence type="ECO:0000313" key="3">
    <source>
        <dbReference type="Proteomes" id="UP000887229"/>
    </source>
</evidence>
<comment type="caution">
    <text evidence="2">The sequence shown here is derived from an EMBL/GenBank/DDBJ whole genome shotgun (WGS) entry which is preliminary data.</text>
</comment>
<sequence length="369" mass="39943">MSRNILITGAAGFIGGTILSQLLERQDASTIFTVVRTDEQEQRISPLGVHVLRLDLTEEEAVTRAILDKDVDIVINTVSAVDPSYSLPLIAAVGVRAAKTGKAHSVYIHTSGATAFADKSDWTHGPVNDTDNVYKLVKETSTPYPVRQTDVAVVEQAEKHNVLAYIIVPGLVCTSTPLFTEPRGLSLTGADGRGTGQCNKISLQIPSMIRSAISSRVNHKFSENGRWPGIHVQDLGRLYVALLASIQHNTACPPSGEQGFIFGTGHSVSWWDVAEGLAPHLYRRGLVDGPRTELWASDQEASKGLLVPQVFIPIGWNSTAYGTFAREDQIPWKPEWTAERFTKSLGDEIQATIEAGSSAKTAATYAPAE</sequence>
<dbReference type="Gene3D" id="3.40.50.720">
    <property type="entry name" value="NAD(P)-binding Rossmann-like Domain"/>
    <property type="match status" value="1"/>
</dbReference>
<accession>A0A9P7ZRG5</accession>
<proteinExistence type="predicted"/>
<dbReference type="SUPFAM" id="SSF51735">
    <property type="entry name" value="NAD(P)-binding Rossmann-fold domains"/>
    <property type="match status" value="1"/>
</dbReference>
<dbReference type="OrthoDB" id="10262413at2759"/>
<dbReference type="InterPro" id="IPR051783">
    <property type="entry name" value="NAD(P)-dependent_oxidoreduct"/>
</dbReference>
<organism evidence="2 3">
    <name type="scientific">Emericellopsis atlantica</name>
    <dbReference type="NCBI Taxonomy" id="2614577"/>
    <lineage>
        <taxon>Eukaryota</taxon>
        <taxon>Fungi</taxon>
        <taxon>Dikarya</taxon>
        <taxon>Ascomycota</taxon>
        <taxon>Pezizomycotina</taxon>
        <taxon>Sordariomycetes</taxon>
        <taxon>Hypocreomycetidae</taxon>
        <taxon>Hypocreales</taxon>
        <taxon>Bionectriaceae</taxon>
        <taxon>Emericellopsis</taxon>
    </lineage>
</organism>
<dbReference type="GO" id="GO:0004029">
    <property type="term" value="F:aldehyde dehydrogenase (NAD+) activity"/>
    <property type="evidence" value="ECO:0007669"/>
    <property type="project" value="TreeGrafter"/>
</dbReference>
<dbReference type="PANTHER" id="PTHR48079">
    <property type="entry name" value="PROTEIN YEEZ"/>
    <property type="match status" value="1"/>
</dbReference>
<dbReference type="GeneID" id="70295601"/>
<dbReference type="InterPro" id="IPR001509">
    <property type="entry name" value="Epimerase_deHydtase"/>
</dbReference>
<reference evidence="2" key="1">
    <citation type="journal article" date="2021" name="IMA Fungus">
        <title>Genomic characterization of three marine fungi, including Emericellopsis atlantica sp. nov. with signatures of a generalist lifestyle and marine biomass degradation.</title>
        <authorList>
            <person name="Hagestad O.C."/>
            <person name="Hou L."/>
            <person name="Andersen J.H."/>
            <person name="Hansen E.H."/>
            <person name="Altermark B."/>
            <person name="Li C."/>
            <person name="Kuhnert E."/>
            <person name="Cox R.J."/>
            <person name="Crous P.W."/>
            <person name="Spatafora J.W."/>
            <person name="Lail K."/>
            <person name="Amirebrahimi M."/>
            <person name="Lipzen A."/>
            <person name="Pangilinan J."/>
            <person name="Andreopoulos W."/>
            <person name="Hayes R.D."/>
            <person name="Ng V."/>
            <person name="Grigoriev I.V."/>
            <person name="Jackson S.A."/>
            <person name="Sutton T.D.S."/>
            <person name="Dobson A.D.W."/>
            <person name="Rama T."/>
        </authorList>
    </citation>
    <scope>NUCLEOTIDE SEQUENCE</scope>
    <source>
        <strain evidence="2">TS7</strain>
    </source>
</reference>
<protein>
    <recommendedName>
        <fullName evidence="1">NAD-dependent epimerase/dehydratase domain-containing protein</fullName>
    </recommendedName>
</protein>
<dbReference type="Pfam" id="PF01370">
    <property type="entry name" value="Epimerase"/>
    <property type="match status" value="1"/>
</dbReference>
<dbReference type="InterPro" id="IPR036291">
    <property type="entry name" value="NAD(P)-bd_dom_sf"/>
</dbReference>
<dbReference type="AlphaFoldDB" id="A0A9P7ZRG5"/>
<keyword evidence="3" id="KW-1185">Reference proteome</keyword>
<dbReference type="EMBL" id="MU251246">
    <property type="protein sequence ID" value="KAG9256973.1"/>
    <property type="molecule type" value="Genomic_DNA"/>
</dbReference>
<feature type="domain" description="NAD-dependent epimerase/dehydratase" evidence="1">
    <location>
        <begin position="5"/>
        <end position="146"/>
    </location>
</feature>
<evidence type="ECO:0000313" key="2">
    <source>
        <dbReference type="EMBL" id="KAG9256973.1"/>
    </source>
</evidence>